<reference evidence="4 5" key="1">
    <citation type="submission" date="2021-06" db="EMBL/GenBank/DDBJ databases">
        <authorList>
            <person name="Palmer J.M."/>
        </authorList>
    </citation>
    <scope>NUCLEOTIDE SEQUENCE [LARGE SCALE GENOMIC DNA]</scope>
    <source>
        <strain evidence="4 5">AS_MEX2019</strain>
        <tissue evidence="4">Muscle</tissue>
    </source>
</reference>
<evidence type="ECO:0000313" key="4">
    <source>
        <dbReference type="EMBL" id="MEQ2291794.1"/>
    </source>
</evidence>
<proteinExistence type="predicted"/>
<dbReference type="InterPro" id="IPR018378">
    <property type="entry name" value="C-type_lectin_CS"/>
</dbReference>
<dbReference type="Pfam" id="PF00059">
    <property type="entry name" value="Lectin_C"/>
    <property type="match status" value="2"/>
</dbReference>
<feature type="domain" description="C-type lectin" evidence="3">
    <location>
        <begin position="37"/>
        <end position="149"/>
    </location>
</feature>
<evidence type="ECO:0000256" key="2">
    <source>
        <dbReference type="SAM" id="Phobius"/>
    </source>
</evidence>
<dbReference type="SMART" id="SM00034">
    <property type="entry name" value="CLECT"/>
    <property type="match status" value="2"/>
</dbReference>
<accession>A0ABV0YD99</accession>
<name>A0ABV0YD99_9TELE</name>
<dbReference type="SUPFAM" id="SSF56436">
    <property type="entry name" value="C-type lectin-like"/>
    <property type="match status" value="2"/>
</dbReference>
<comment type="caution">
    <text evidence="4">The sequence shown here is derived from an EMBL/GenBank/DDBJ whole genome shotgun (WGS) entry which is preliminary data.</text>
</comment>
<dbReference type="InterPro" id="IPR016186">
    <property type="entry name" value="C-type_lectin-like/link_sf"/>
</dbReference>
<feature type="transmembrane region" description="Helical" evidence="2">
    <location>
        <begin position="16"/>
        <end position="34"/>
    </location>
</feature>
<dbReference type="InterPro" id="IPR001304">
    <property type="entry name" value="C-type_lectin-like"/>
</dbReference>
<keyword evidence="2" id="KW-0812">Transmembrane</keyword>
<evidence type="ECO:0000313" key="5">
    <source>
        <dbReference type="Proteomes" id="UP001469553"/>
    </source>
</evidence>
<dbReference type="InterPro" id="IPR016187">
    <property type="entry name" value="CTDL_fold"/>
</dbReference>
<evidence type="ECO:0000256" key="1">
    <source>
        <dbReference type="ARBA" id="ARBA00023157"/>
    </source>
</evidence>
<dbReference type="EMBL" id="JAHRIP010029429">
    <property type="protein sequence ID" value="MEQ2291794.1"/>
    <property type="molecule type" value="Genomic_DNA"/>
</dbReference>
<sequence>NIFLQSDEEQCRMKNTFLLVIAFSGVYVLSTNLFREYHYVNSPKTWVEAQQYCREVYGDLATIDSPEENDRLFLALSEPGKFAWIGLYDNTTGWKWTMGADDLASTNGFPPWQPNQPDNKDGKQSCIVMNLTGGWRDEICDTERPFICFDEQDASKYIVVQTVMFWKDAKNYCRSKHTDLVRVWNISINEKIHPLIETNHWIGLYRDLWANWSDSSPVTFKNWGLGQPDNSGGTNMTSCAAVETATGTWWDVDCSEKHEFICQTLIPSKRRLKLRFQSEADLTDPHIQQQILDQLQTKLETGGLTDFKLRWIEKDGQIFQKKTLKNT</sequence>
<dbReference type="PROSITE" id="PS00615">
    <property type="entry name" value="C_TYPE_LECTIN_1"/>
    <property type="match status" value="1"/>
</dbReference>
<evidence type="ECO:0000259" key="3">
    <source>
        <dbReference type="PROSITE" id="PS50041"/>
    </source>
</evidence>
<keyword evidence="2" id="KW-0472">Membrane</keyword>
<dbReference type="PANTHER" id="PTHR45784">
    <property type="entry name" value="C-TYPE LECTIN DOMAIN FAMILY 20 MEMBER A-RELATED"/>
    <property type="match status" value="1"/>
</dbReference>
<feature type="domain" description="C-type lectin" evidence="3">
    <location>
        <begin position="157"/>
        <end position="263"/>
    </location>
</feature>
<dbReference type="Proteomes" id="UP001469553">
    <property type="component" value="Unassembled WGS sequence"/>
</dbReference>
<organism evidence="4 5">
    <name type="scientific">Ameca splendens</name>
    <dbReference type="NCBI Taxonomy" id="208324"/>
    <lineage>
        <taxon>Eukaryota</taxon>
        <taxon>Metazoa</taxon>
        <taxon>Chordata</taxon>
        <taxon>Craniata</taxon>
        <taxon>Vertebrata</taxon>
        <taxon>Euteleostomi</taxon>
        <taxon>Actinopterygii</taxon>
        <taxon>Neopterygii</taxon>
        <taxon>Teleostei</taxon>
        <taxon>Neoteleostei</taxon>
        <taxon>Acanthomorphata</taxon>
        <taxon>Ovalentaria</taxon>
        <taxon>Atherinomorphae</taxon>
        <taxon>Cyprinodontiformes</taxon>
        <taxon>Goodeidae</taxon>
        <taxon>Ameca</taxon>
    </lineage>
</organism>
<dbReference type="PANTHER" id="PTHR45784:SF3">
    <property type="entry name" value="C-TYPE LECTIN DOMAIN FAMILY 4 MEMBER K-LIKE-RELATED"/>
    <property type="match status" value="1"/>
</dbReference>
<dbReference type="Gene3D" id="3.10.100.10">
    <property type="entry name" value="Mannose-Binding Protein A, subunit A"/>
    <property type="match status" value="2"/>
</dbReference>
<keyword evidence="1" id="KW-1015">Disulfide bond</keyword>
<feature type="non-terminal residue" evidence="4">
    <location>
        <position position="1"/>
    </location>
</feature>
<gene>
    <name evidence="4" type="ORF">AMECASPLE_016603</name>
</gene>
<protein>
    <recommendedName>
        <fullName evidence="3">C-type lectin domain-containing protein</fullName>
    </recommendedName>
</protein>
<keyword evidence="2" id="KW-1133">Transmembrane helix</keyword>
<dbReference type="PROSITE" id="PS50041">
    <property type="entry name" value="C_TYPE_LECTIN_2"/>
    <property type="match status" value="2"/>
</dbReference>
<keyword evidence="5" id="KW-1185">Reference proteome</keyword>